<keyword evidence="1" id="KW-0812">Transmembrane</keyword>
<evidence type="ECO:0000313" key="2">
    <source>
        <dbReference type="EMBL" id="KAB0637144.1"/>
    </source>
</evidence>
<feature type="transmembrane region" description="Helical" evidence="1">
    <location>
        <begin position="57"/>
        <end position="78"/>
    </location>
</feature>
<sequence length="81" mass="9111">MPNLGLGNEEMLRLIALYLAAFLLSFLCFASIKVFVMIFVAYFYGGGFLWESNDTRFVLVNGILLGLVFCVFATVAFVRKK</sequence>
<keyword evidence="1" id="KW-1133">Transmembrane helix</keyword>
<accession>A0A6L3MVK3</accession>
<gene>
    <name evidence="2" type="ORF">F7R25_16690</name>
</gene>
<evidence type="ECO:0000256" key="1">
    <source>
        <dbReference type="SAM" id="Phobius"/>
    </source>
</evidence>
<keyword evidence="1" id="KW-0472">Membrane</keyword>
<evidence type="ECO:0000313" key="3">
    <source>
        <dbReference type="Proteomes" id="UP000473470"/>
    </source>
</evidence>
<name>A0A6L3MVK3_9BURK</name>
<protein>
    <submittedName>
        <fullName evidence="2">Uncharacterized protein</fullName>
    </submittedName>
</protein>
<dbReference type="EMBL" id="VZOK01000022">
    <property type="protein sequence ID" value="KAB0637144.1"/>
    <property type="molecule type" value="Genomic_DNA"/>
</dbReference>
<dbReference type="RefSeq" id="WP_150998921.1">
    <property type="nucleotide sequence ID" value="NZ_CABVPM010000079.1"/>
</dbReference>
<proteinExistence type="predicted"/>
<dbReference type="AlphaFoldDB" id="A0A6L3MVK3"/>
<reference evidence="2 3" key="1">
    <citation type="submission" date="2019-09" db="EMBL/GenBank/DDBJ databases">
        <title>Draft genome sequences of 48 bacterial type strains from the CCUG.</title>
        <authorList>
            <person name="Tunovic T."/>
            <person name="Pineiro-Iglesias B."/>
            <person name="Unosson C."/>
            <person name="Inganas E."/>
            <person name="Ohlen M."/>
            <person name="Cardew S."/>
            <person name="Jensie-Markopoulos S."/>
            <person name="Salva-Serra F."/>
            <person name="Jaen-Luchoro D."/>
            <person name="Karlsson R."/>
            <person name="Svensson-Stadler L."/>
            <person name="Chun J."/>
            <person name="Moore E."/>
        </authorList>
    </citation>
    <scope>NUCLEOTIDE SEQUENCE [LARGE SCALE GENOMIC DNA]</scope>
    <source>
        <strain evidence="2 3">CCUG 65686</strain>
    </source>
</reference>
<organism evidence="2 3">
    <name type="scientific">Burkholderia stagnalis</name>
    <dbReference type="NCBI Taxonomy" id="1503054"/>
    <lineage>
        <taxon>Bacteria</taxon>
        <taxon>Pseudomonadati</taxon>
        <taxon>Pseudomonadota</taxon>
        <taxon>Betaproteobacteria</taxon>
        <taxon>Burkholderiales</taxon>
        <taxon>Burkholderiaceae</taxon>
        <taxon>Burkholderia</taxon>
        <taxon>Burkholderia cepacia complex</taxon>
    </lineage>
</organism>
<feature type="transmembrane region" description="Helical" evidence="1">
    <location>
        <begin position="12"/>
        <end position="45"/>
    </location>
</feature>
<comment type="caution">
    <text evidence="2">The sequence shown here is derived from an EMBL/GenBank/DDBJ whole genome shotgun (WGS) entry which is preliminary data.</text>
</comment>
<dbReference type="Proteomes" id="UP000473470">
    <property type="component" value="Unassembled WGS sequence"/>
</dbReference>